<evidence type="ECO:0000256" key="2">
    <source>
        <dbReference type="HAMAP-Rule" id="MF_02128"/>
    </source>
</evidence>
<feature type="binding site" evidence="2">
    <location>
        <position position="153"/>
    </location>
    <ligand>
        <name>ATP</name>
        <dbReference type="ChEBI" id="CHEBI:30616"/>
    </ligand>
</feature>
<dbReference type="InterPro" id="IPR010918">
    <property type="entry name" value="PurM-like_C_dom"/>
</dbReference>
<feature type="domain" description="PurM-like C-terminal" evidence="4">
    <location>
        <begin position="157"/>
        <end position="312"/>
    </location>
</feature>
<dbReference type="Gene3D" id="3.30.1330.10">
    <property type="entry name" value="PurM-like, N-terminal domain"/>
    <property type="match status" value="1"/>
</dbReference>
<comment type="pathway">
    <text evidence="2">Cofactor biosynthesis; thiamine diphosphate biosynthesis; thiamine diphosphate from thiamine phosphate: step 1/1.</text>
</comment>
<dbReference type="EC" id="2.7.4.16" evidence="2"/>
<feature type="binding site" evidence="2">
    <location>
        <position position="79"/>
    </location>
    <ligand>
        <name>Mg(2+)</name>
        <dbReference type="ChEBI" id="CHEBI:18420"/>
        <label>2</label>
    </ligand>
</feature>
<comment type="catalytic activity">
    <reaction evidence="2">
        <text>thiamine phosphate + ATP = thiamine diphosphate + ADP</text>
        <dbReference type="Rhea" id="RHEA:15913"/>
        <dbReference type="ChEBI" id="CHEBI:30616"/>
        <dbReference type="ChEBI" id="CHEBI:37575"/>
        <dbReference type="ChEBI" id="CHEBI:58937"/>
        <dbReference type="ChEBI" id="CHEBI:456216"/>
        <dbReference type="EC" id="2.7.4.16"/>
    </reaction>
</comment>
<dbReference type="GO" id="GO:0009229">
    <property type="term" value="P:thiamine diphosphate biosynthetic process"/>
    <property type="evidence" value="ECO:0007669"/>
    <property type="project" value="UniProtKB-UniRule"/>
</dbReference>
<feature type="domain" description="PurM-like N-terminal" evidence="3">
    <location>
        <begin position="31"/>
        <end position="145"/>
    </location>
</feature>
<evidence type="ECO:0000313" key="5">
    <source>
        <dbReference type="EMBL" id="GAO28727.1"/>
    </source>
</evidence>
<dbReference type="InterPro" id="IPR036676">
    <property type="entry name" value="PurM-like_C_sf"/>
</dbReference>
<keyword evidence="2" id="KW-0479">Metal-binding</keyword>
<feature type="binding site" evidence="2">
    <location>
        <position position="50"/>
    </location>
    <ligand>
        <name>Mg(2+)</name>
        <dbReference type="ChEBI" id="CHEBI:18420"/>
        <label>1</label>
    </ligand>
</feature>
<keyword evidence="2" id="KW-0808">Transferase</keyword>
<feature type="binding site" evidence="2">
    <location>
        <position position="50"/>
    </location>
    <ligand>
        <name>Mg(2+)</name>
        <dbReference type="ChEBI" id="CHEBI:18420"/>
        <label>2</label>
    </ligand>
</feature>
<comment type="function">
    <text evidence="2">Catalyzes the ATP-dependent phosphorylation of thiamine-monophosphate (TMP) to form thiamine-pyrophosphate (TPP), the active form of vitamin B1.</text>
</comment>
<dbReference type="OrthoDB" id="9802811at2"/>
<reference evidence="5 6" key="1">
    <citation type="journal article" date="2015" name="Microbes Environ.">
        <title>Distribution and evolution of nitrogen fixation genes in the phylum bacteroidetes.</title>
        <authorList>
            <person name="Inoue J."/>
            <person name="Oshima K."/>
            <person name="Suda W."/>
            <person name="Sakamoto M."/>
            <person name="Iino T."/>
            <person name="Noda S."/>
            <person name="Hongoh Y."/>
            <person name="Hattori M."/>
            <person name="Ohkuma M."/>
        </authorList>
    </citation>
    <scope>NUCLEOTIDE SEQUENCE [LARGE SCALE GENOMIC DNA]</scope>
    <source>
        <strain evidence="5">JCM 15548</strain>
    </source>
</reference>
<keyword evidence="2 5" id="KW-0418">Kinase</keyword>
<feature type="binding site" evidence="2">
    <location>
        <position position="272"/>
    </location>
    <ligand>
        <name>substrate</name>
    </ligand>
</feature>
<dbReference type="SUPFAM" id="SSF55326">
    <property type="entry name" value="PurM N-terminal domain-like"/>
    <property type="match status" value="1"/>
</dbReference>
<dbReference type="HAMAP" id="MF_02128">
    <property type="entry name" value="TMP_kinase"/>
    <property type="match status" value="1"/>
</dbReference>
<dbReference type="STRING" id="1236989.JCM15548_1851"/>
<gene>
    <name evidence="2" type="primary">thiL</name>
    <name evidence="5" type="ORF">JCM15548_1851</name>
</gene>
<accession>A0A0E9LT06</accession>
<feature type="binding site" evidence="2">
    <location>
        <position position="221"/>
    </location>
    <ligand>
        <name>ATP</name>
        <dbReference type="ChEBI" id="CHEBI:30616"/>
    </ligand>
</feature>
<protein>
    <recommendedName>
        <fullName evidence="2">Thiamine-monophosphate kinase</fullName>
        <shortName evidence="2">TMP kinase</shortName>
        <shortName evidence="2">Thiamine-phosphate kinase</shortName>
        <ecNumber evidence="2">2.7.4.16</ecNumber>
    </recommendedName>
</protein>
<proteinExistence type="inferred from homology"/>
<dbReference type="NCBIfam" id="TIGR01379">
    <property type="entry name" value="thiL"/>
    <property type="match status" value="1"/>
</dbReference>
<feature type="binding site" evidence="2">
    <location>
        <position position="329"/>
    </location>
    <ligand>
        <name>substrate</name>
    </ligand>
</feature>
<dbReference type="EMBL" id="BAZW01000004">
    <property type="protein sequence ID" value="GAO28727.1"/>
    <property type="molecule type" value="Genomic_DNA"/>
</dbReference>
<comment type="caution">
    <text evidence="5">The sequence shown here is derived from an EMBL/GenBank/DDBJ whole genome shotgun (WGS) entry which is preliminary data.</text>
</comment>
<keyword evidence="2" id="KW-0547">Nucleotide-binding</keyword>
<dbReference type="InterPro" id="IPR016188">
    <property type="entry name" value="PurM-like_N"/>
</dbReference>
<feature type="binding site" evidence="2">
    <location>
        <position position="222"/>
    </location>
    <ligand>
        <name>Mg(2+)</name>
        <dbReference type="ChEBI" id="CHEBI:18420"/>
        <label>5</label>
    </ligand>
</feature>
<feature type="binding site" evidence="2">
    <location>
        <position position="33"/>
    </location>
    <ligand>
        <name>Mg(2+)</name>
        <dbReference type="ChEBI" id="CHEBI:18420"/>
        <label>3</label>
    </ligand>
</feature>
<dbReference type="PANTHER" id="PTHR30270:SF0">
    <property type="entry name" value="THIAMINE-MONOPHOSPHATE KINASE"/>
    <property type="match status" value="1"/>
</dbReference>
<feature type="binding site" evidence="2">
    <location>
        <position position="33"/>
    </location>
    <ligand>
        <name>Mg(2+)</name>
        <dbReference type="ChEBI" id="CHEBI:18420"/>
        <label>4</label>
    </ligand>
</feature>
<comment type="similarity">
    <text evidence="2">Belongs to the thiamine-monophosphate kinase family.</text>
</comment>
<feature type="binding site" evidence="2">
    <location>
        <position position="219"/>
    </location>
    <ligand>
        <name>Mg(2+)</name>
        <dbReference type="ChEBI" id="CHEBI:18420"/>
        <label>3</label>
    </ligand>
</feature>
<keyword evidence="2" id="KW-0067">ATP-binding</keyword>
<dbReference type="AlphaFoldDB" id="A0A0E9LT06"/>
<dbReference type="UniPathway" id="UPA00060">
    <property type="reaction ID" value="UER00142"/>
</dbReference>
<dbReference type="GO" id="GO:0000287">
    <property type="term" value="F:magnesium ion binding"/>
    <property type="evidence" value="ECO:0007669"/>
    <property type="project" value="UniProtKB-UniRule"/>
</dbReference>
<feature type="binding site" evidence="2">
    <location>
        <position position="127"/>
    </location>
    <ligand>
        <name>Mg(2+)</name>
        <dbReference type="ChEBI" id="CHEBI:18420"/>
        <label>1</label>
    </ligand>
</feature>
<feature type="binding site" evidence="2">
    <location>
        <position position="79"/>
    </location>
    <ligand>
        <name>Mg(2+)</name>
        <dbReference type="ChEBI" id="CHEBI:18420"/>
        <label>3</label>
    </ligand>
</feature>
<feature type="binding site" evidence="2">
    <location>
        <position position="49"/>
    </location>
    <ligand>
        <name>Mg(2+)</name>
        <dbReference type="ChEBI" id="CHEBI:18420"/>
        <label>1</label>
    </ligand>
</feature>
<feature type="binding site" evidence="2">
    <location>
        <position position="48"/>
    </location>
    <ligand>
        <name>Mg(2+)</name>
        <dbReference type="ChEBI" id="CHEBI:18420"/>
        <label>4</label>
    </ligand>
</feature>
<comment type="caution">
    <text evidence="2">Lacks conserved residue(s) required for the propagation of feature annotation.</text>
</comment>
<feature type="binding site" evidence="2">
    <location>
        <position position="79"/>
    </location>
    <ligand>
        <name>Mg(2+)</name>
        <dbReference type="ChEBI" id="CHEBI:18420"/>
        <label>4</label>
    </ligand>
</feature>
<evidence type="ECO:0000256" key="1">
    <source>
        <dbReference type="ARBA" id="ARBA00022977"/>
    </source>
</evidence>
<dbReference type="GO" id="GO:0009228">
    <property type="term" value="P:thiamine biosynthetic process"/>
    <property type="evidence" value="ECO:0007669"/>
    <property type="project" value="UniProtKB-KW"/>
</dbReference>
<dbReference type="SUPFAM" id="SSF56042">
    <property type="entry name" value="PurM C-terminal domain-like"/>
    <property type="match status" value="1"/>
</dbReference>
<dbReference type="CDD" id="cd02194">
    <property type="entry name" value="ThiL"/>
    <property type="match status" value="1"/>
</dbReference>
<dbReference type="Pfam" id="PF02769">
    <property type="entry name" value="AIRS_C"/>
    <property type="match status" value="1"/>
</dbReference>
<keyword evidence="6" id="KW-1185">Reference proteome</keyword>
<dbReference type="GO" id="GO:0005524">
    <property type="term" value="F:ATP binding"/>
    <property type="evidence" value="ECO:0007669"/>
    <property type="project" value="UniProtKB-UniRule"/>
</dbReference>
<dbReference type="InterPro" id="IPR006283">
    <property type="entry name" value="ThiL-like"/>
</dbReference>
<dbReference type="PANTHER" id="PTHR30270">
    <property type="entry name" value="THIAMINE-MONOPHOSPHATE KINASE"/>
    <property type="match status" value="1"/>
</dbReference>
<comment type="miscellaneous">
    <text evidence="2">Reaction mechanism of ThiL seems to utilize a direct, inline transfer of the gamma-phosphate of ATP to TMP rather than a phosphorylated enzyme intermediate.</text>
</comment>
<evidence type="ECO:0000259" key="4">
    <source>
        <dbReference type="Pfam" id="PF02769"/>
    </source>
</evidence>
<organism evidence="5 6">
    <name type="scientific">Geofilum rubicundum JCM 15548</name>
    <dbReference type="NCBI Taxonomy" id="1236989"/>
    <lineage>
        <taxon>Bacteria</taxon>
        <taxon>Pseudomonadati</taxon>
        <taxon>Bacteroidota</taxon>
        <taxon>Bacteroidia</taxon>
        <taxon>Marinilabiliales</taxon>
        <taxon>Marinilabiliaceae</taxon>
        <taxon>Geofilum</taxon>
    </lineage>
</organism>
<feature type="binding site" evidence="2">
    <location>
        <begin position="126"/>
        <end position="127"/>
    </location>
    <ligand>
        <name>ATP</name>
        <dbReference type="ChEBI" id="CHEBI:30616"/>
    </ligand>
</feature>
<evidence type="ECO:0000313" key="6">
    <source>
        <dbReference type="Proteomes" id="UP000032900"/>
    </source>
</evidence>
<evidence type="ECO:0000259" key="3">
    <source>
        <dbReference type="Pfam" id="PF00586"/>
    </source>
</evidence>
<feature type="binding site" evidence="2">
    <location>
        <position position="57"/>
    </location>
    <ligand>
        <name>substrate</name>
    </ligand>
</feature>
<sequence length="333" mass="35975">MKLSEIGEFGFIERFAHRFEDLLAPNAMGIGDDCAIIPAGDDHDLVLTTDMLVEDIHFIRDKISPLDLGHKALAVNLSDVAAMGARPVGSFLSIAIPHGIDVEYLDQLMEGYHQLSERYQLPLMGGDTTRSPHKLVLNISVVGRVAKGTAKLRSAAQEGDVVAVTGMLGDSAAGLHALINNLSANPESSYLIEKHVRPHPHIEQGLWLGRQRSVHAMMDVSDGIASDMKHILKASGLGAGIELSQLPLSDQLKAFSAQHQLNAFELATSGGEDYCLLLTVEADSFQETAASYKEALGADLYAIGFITSDQQLKWTKDHQSIAGGLKDGFNHFL</sequence>
<dbReference type="PIRSF" id="PIRSF005303">
    <property type="entry name" value="Thiam_monoph_kin"/>
    <property type="match status" value="1"/>
</dbReference>
<dbReference type="RefSeq" id="WP_062122466.1">
    <property type="nucleotide sequence ID" value="NZ_BAZW01000004.1"/>
</dbReference>
<keyword evidence="2" id="KW-0460">Magnesium</keyword>
<dbReference type="Proteomes" id="UP000032900">
    <property type="component" value="Unassembled WGS sequence"/>
</dbReference>
<dbReference type="Gene3D" id="3.90.650.10">
    <property type="entry name" value="PurM-like C-terminal domain"/>
    <property type="match status" value="1"/>
</dbReference>
<name>A0A0E9LT06_9BACT</name>
<keyword evidence="1 2" id="KW-0784">Thiamine biosynthesis</keyword>
<dbReference type="GO" id="GO:0009030">
    <property type="term" value="F:thiamine-phosphate kinase activity"/>
    <property type="evidence" value="ECO:0007669"/>
    <property type="project" value="UniProtKB-UniRule"/>
</dbReference>
<dbReference type="InterPro" id="IPR036921">
    <property type="entry name" value="PurM-like_N_sf"/>
</dbReference>
<dbReference type="Pfam" id="PF00586">
    <property type="entry name" value="AIRS"/>
    <property type="match status" value="1"/>
</dbReference>